<organism evidence="2 3">
    <name type="scientific">Nocardia beijingensis</name>
    <dbReference type="NCBI Taxonomy" id="95162"/>
    <lineage>
        <taxon>Bacteria</taxon>
        <taxon>Bacillati</taxon>
        <taxon>Actinomycetota</taxon>
        <taxon>Actinomycetes</taxon>
        <taxon>Mycobacteriales</taxon>
        <taxon>Nocardiaceae</taxon>
        <taxon>Nocardia</taxon>
    </lineage>
</organism>
<proteinExistence type="predicted"/>
<keyword evidence="3" id="KW-1185">Reference proteome</keyword>
<evidence type="ECO:0000313" key="3">
    <source>
        <dbReference type="Proteomes" id="UP001611450"/>
    </source>
</evidence>
<dbReference type="EMBL" id="JBIRXV010000001">
    <property type="protein sequence ID" value="MFI2318868.1"/>
    <property type="molecule type" value="Genomic_DNA"/>
</dbReference>
<protein>
    <submittedName>
        <fullName evidence="2">Uncharacterized protein</fullName>
    </submittedName>
</protein>
<feature type="region of interest" description="Disordered" evidence="1">
    <location>
        <begin position="1"/>
        <end position="40"/>
    </location>
</feature>
<reference evidence="2 3" key="1">
    <citation type="submission" date="2024-10" db="EMBL/GenBank/DDBJ databases">
        <title>The Natural Products Discovery Center: Release of the First 8490 Sequenced Strains for Exploring Actinobacteria Biosynthetic Diversity.</title>
        <authorList>
            <person name="Kalkreuter E."/>
            <person name="Kautsar S.A."/>
            <person name="Yang D."/>
            <person name="Bader C.D."/>
            <person name="Teijaro C.N."/>
            <person name="Fluegel L."/>
            <person name="Davis C.M."/>
            <person name="Simpson J.R."/>
            <person name="Lauterbach L."/>
            <person name="Steele A.D."/>
            <person name="Gui C."/>
            <person name="Meng S."/>
            <person name="Li G."/>
            <person name="Viehrig K."/>
            <person name="Ye F."/>
            <person name="Su P."/>
            <person name="Kiefer A.F."/>
            <person name="Nichols A."/>
            <person name="Cepeda A.J."/>
            <person name="Yan W."/>
            <person name="Fan B."/>
            <person name="Jiang Y."/>
            <person name="Adhikari A."/>
            <person name="Zheng C.-J."/>
            <person name="Schuster L."/>
            <person name="Cowan T.M."/>
            <person name="Smanski M.J."/>
            <person name="Chevrette M.G."/>
            <person name="De Carvalho L.P.S."/>
            <person name="Shen B."/>
        </authorList>
    </citation>
    <scope>NUCLEOTIDE SEQUENCE [LARGE SCALE GENOMIC DNA]</scope>
    <source>
        <strain evidence="2 3">NPDC019626</strain>
    </source>
</reference>
<evidence type="ECO:0000256" key="1">
    <source>
        <dbReference type="SAM" id="MobiDB-lite"/>
    </source>
</evidence>
<name>A0ABW7W790_9NOCA</name>
<dbReference type="Proteomes" id="UP001611450">
    <property type="component" value="Unassembled WGS sequence"/>
</dbReference>
<feature type="compositionally biased region" description="Acidic residues" evidence="1">
    <location>
        <begin position="27"/>
        <end position="37"/>
    </location>
</feature>
<evidence type="ECO:0000313" key="2">
    <source>
        <dbReference type="EMBL" id="MFI2318868.1"/>
    </source>
</evidence>
<gene>
    <name evidence="2" type="ORF">ACH47G_00095</name>
</gene>
<sequence>MNELKPFEAAQPELDRWRYRGTLNPPEEPEPGSDLADDDKAFPYHRVSETVRICLVSAGEHLRLVWDGLARGNLYSTAQYAALRGALVAAAQAVWMSAPNDPATRQNRGHAVIAESYEQLRRYHQRTLDLALDLKLSSDDRQKVADQIEWVKSRQTSLTAVRTSSLQVNMADVLRDVGPDIFPTDPQRRAGLRLAWNVLSSDAHTTMWGVASRASLSASEKHSTLSILATGTHIGDLAAWHDLVLCSLRRGWGLFDQRCEEGPSGRR</sequence>
<comment type="caution">
    <text evidence="2">The sequence shown here is derived from an EMBL/GenBank/DDBJ whole genome shotgun (WGS) entry which is preliminary data.</text>
</comment>
<accession>A0ABW7W790</accession>
<dbReference type="RefSeq" id="WP_396946238.1">
    <property type="nucleotide sequence ID" value="NZ_JBIRXV010000001.1"/>
</dbReference>